<evidence type="ECO:0000256" key="3">
    <source>
        <dbReference type="ARBA" id="ARBA00022475"/>
    </source>
</evidence>
<feature type="transmembrane region" description="Helical" evidence="10">
    <location>
        <begin position="231"/>
        <end position="256"/>
    </location>
</feature>
<proteinExistence type="inferred from homology"/>
<dbReference type="AlphaFoldDB" id="A0A553I2I4"/>
<reference evidence="12" key="1">
    <citation type="submission" date="2019-06" db="EMBL/GenBank/DDBJ databases">
        <title>Draft genome sequence of the griseofulvin-producing fungus Xylaria cubensis strain G536.</title>
        <authorList>
            <person name="Mead M.E."/>
            <person name="Raja H.A."/>
            <person name="Steenwyk J.L."/>
            <person name="Knowles S.L."/>
            <person name="Oberlies N.H."/>
            <person name="Rokas A."/>
        </authorList>
    </citation>
    <scope>NUCLEOTIDE SEQUENCE [LARGE SCALE GENOMIC DNA]</scope>
    <source>
        <strain evidence="12">G536</strain>
    </source>
</reference>
<evidence type="ECO:0000256" key="2">
    <source>
        <dbReference type="ARBA" id="ARBA00004651"/>
    </source>
</evidence>
<feature type="transmembrane region" description="Helical" evidence="10">
    <location>
        <begin position="276"/>
        <end position="301"/>
    </location>
</feature>
<evidence type="ECO:0000256" key="8">
    <source>
        <dbReference type="ARBA" id="ARBA00035585"/>
    </source>
</evidence>
<accession>A0A553I2I4</accession>
<feature type="transmembrane region" description="Helical" evidence="10">
    <location>
        <begin position="388"/>
        <end position="409"/>
    </location>
</feature>
<evidence type="ECO:0000256" key="10">
    <source>
        <dbReference type="SAM" id="Phobius"/>
    </source>
</evidence>
<keyword evidence="4 10" id="KW-0812">Transmembrane</keyword>
<evidence type="ECO:0008006" key="13">
    <source>
        <dbReference type="Google" id="ProtNLM"/>
    </source>
</evidence>
<gene>
    <name evidence="11" type="ORF">FHL15_004556</name>
</gene>
<keyword evidence="6 10" id="KW-0472">Membrane</keyword>
<evidence type="ECO:0000313" key="12">
    <source>
        <dbReference type="Proteomes" id="UP000319160"/>
    </source>
</evidence>
<protein>
    <recommendedName>
        <fullName evidence="13">Fluoride export protein 1</fullName>
    </recommendedName>
</protein>
<comment type="similarity">
    <text evidence="7">Belongs to the fluoride channel Fluc/FEX (TC 1.A.43) family.</text>
</comment>
<comment type="catalytic activity">
    <reaction evidence="8">
        <text>fluoride(in) = fluoride(out)</text>
        <dbReference type="Rhea" id="RHEA:76159"/>
        <dbReference type="ChEBI" id="CHEBI:17051"/>
    </reaction>
    <physiologicalReaction direction="left-to-right" evidence="8">
        <dbReference type="Rhea" id="RHEA:76160"/>
    </physiologicalReaction>
</comment>
<feature type="transmembrane region" description="Helical" evidence="10">
    <location>
        <begin position="322"/>
        <end position="344"/>
    </location>
</feature>
<feature type="transmembrane region" description="Helical" evidence="10">
    <location>
        <begin position="364"/>
        <end position="381"/>
    </location>
</feature>
<dbReference type="GO" id="GO:0005886">
    <property type="term" value="C:plasma membrane"/>
    <property type="evidence" value="ECO:0007669"/>
    <property type="project" value="UniProtKB-SubCell"/>
</dbReference>
<feature type="transmembrane region" description="Helical" evidence="10">
    <location>
        <begin position="157"/>
        <end position="175"/>
    </location>
</feature>
<evidence type="ECO:0000256" key="9">
    <source>
        <dbReference type="SAM" id="MobiDB-lite"/>
    </source>
</evidence>
<evidence type="ECO:0000256" key="4">
    <source>
        <dbReference type="ARBA" id="ARBA00022692"/>
    </source>
</evidence>
<name>A0A553I2I4_9PEZI</name>
<evidence type="ECO:0000256" key="1">
    <source>
        <dbReference type="ARBA" id="ARBA00002598"/>
    </source>
</evidence>
<evidence type="ECO:0000256" key="7">
    <source>
        <dbReference type="ARBA" id="ARBA00035120"/>
    </source>
</evidence>
<feature type="region of interest" description="Disordered" evidence="9">
    <location>
        <begin position="82"/>
        <end position="111"/>
    </location>
</feature>
<dbReference type="PANTHER" id="PTHR28259">
    <property type="entry name" value="FLUORIDE EXPORT PROTEIN 1-RELATED"/>
    <property type="match status" value="1"/>
</dbReference>
<sequence length="489" mass="53016">MKSSVSPARSRRRSGTSLGLDAASSQRQDAPSTSSQTRNRRGSDYEAPESYLNLPEVVDASAIQDRNQLSRLDSSSIERLASRLQSDEETPQRRPSFAERQQQDIPPVELPGTGAGITLSKRATEFYTVSYLILFAIFGTLARLGLQALTFYPGAPVSFSSVWPNFAGSLIIGFLTEDRMLFRYEEGSTESYNQQLAKLKKDEEAGSSDSQRIARDLEAAKKTHLAVKKTIPLYIGLATGFCGSFTSFSSFIRDIFLALSNDMPTPDGVATPRNGGYSFLALLAVTLVTITLSFAGFYIGAHLAEALEPAIPSLRYPLSRRIIDPLAVVLAWGSWIGAVILSIVPPDRFSNPGATEFWRGRATFALVFAPLGCLIRFYASAHLNRRSAAFPLGTFAVNVAGTAVLGLAWDLAHVPEGGVIGCQVLQGIEDGFCGCLTTVSTWILELAVLRRRKAYIYGGTSVVSALVLMIAIMGGLRWSQGFSTLLCVH</sequence>
<comment type="function">
    <text evidence="1">Fluoride channel required for the rapid expulsion of cytoplasmic fluoride.</text>
</comment>
<comment type="caution">
    <text evidence="11">The sequence shown here is derived from an EMBL/GenBank/DDBJ whole genome shotgun (WGS) entry which is preliminary data.</text>
</comment>
<feature type="transmembrane region" description="Helical" evidence="10">
    <location>
        <begin position="454"/>
        <end position="476"/>
    </location>
</feature>
<dbReference type="Proteomes" id="UP000319160">
    <property type="component" value="Unassembled WGS sequence"/>
</dbReference>
<feature type="transmembrane region" description="Helical" evidence="10">
    <location>
        <begin position="126"/>
        <end position="145"/>
    </location>
</feature>
<keyword evidence="5 10" id="KW-1133">Transmembrane helix</keyword>
<evidence type="ECO:0000256" key="6">
    <source>
        <dbReference type="ARBA" id="ARBA00023136"/>
    </source>
</evidence>
<dbReference type="OrthoDB" id="409792at2759"/>
<feature type="region of interest" description="Disordered" evidence="9">
    <location>
        <begin position="1"/>
        <end position="52"/>
    </location>
</feature>
<keyword evidence="3" id="KW-1003">Cell membrane</keyword>
<evidence type="ECO:0000313" key="11">
    <source>
        <dbReference type="EMBL" id="TRX94401.1"/>
    </source>
</evidence>
<dbReference type="PANTHER" id="PTHR28259:SF1">
    <property type="entry name" value="FLUORIDE EXPORT PROTEIN 1-RELATED"/>
    <property type="match status" value="1"/>
</dbReference>
<dbReference type="Pfam" id="PF02537">
    <property type="entry name" value="CRCB"/>
    <property type="match status" value="2"/>
</dbReference>
<dbReference type="STRING" id="2512241.A0A553I2I4"/>
<dbReference type="InterPro" id="IPR003691">
    <property type="entry name" value="FluC"/>
</dbReference>
<evidence type="ECO:0000256" key="5">
    <source>
        <dbReference type="ARBA" id="ARBA00022989"/>
    </source>
</evidence>
<dbReference type="EMBL" id="VFLP01000022">
    <property type="protein sequence ID" value="TRX94401.1"/>
    <property type="molecule type" value="Genomic_DNA"/>
</dbReference>
<keyword evidence="12" id="KW-1185">Reference proteome</keyword>
<comment type="subcellular location">
    <subcellularLocation>
        <location evidence="2">Cell membrane</location>
        <topology evidence="2">Multi-pass membrane protein</topology>
    </subcellularLocation>
</comment>
<feature type="compositionally biased region" description="Polar residues" evidence="9">
    <location>
        <begin position="23"/>
        <end position="37"/>
    </location>
</feature>
<organism evidence="11 12">
    <name type="scientific">Xylaria flabelliformis</name>
    <dbReference type="NCBI Taxonomy" id="2512241"/>
    <lineage>
        <taxon>Eukaryota</taxon>
        <taxon>Fungi</taxon>
        <taxon>Dikarya</taxon>
        <taxon>Ascomycota</taxon>
        <taxon>Pezizomycotina</taxon>
        <taxon>Sordariomycetes</taxon>
        <taxon>Xylariomycetidae</taxon>
        <taxon>Xylariales</taxon>
        <taxon>Xylariaceae</taxon>
        <taxon>Xylaria</taxon>
    </lineage>
</organism>
<dbReference type="GO" id="GO:1903425">
    <property type="term" value="F:fluoride transmembrane transporter activity"/>
    <property type="evidence" value="ECO:0007669"/>
    <property type="project" value="TreeGrafter"/>
</dbReference>